<comment type="caution">
    <text evidence="14">The sequence shown here is derived from an EMBL/GenBank/DDBJ whole genome shotgun (WGS) entry which is preliminary data.</text>
</comment>
<keyword evidence="11" id="KW-0732">Signal</keyword>
<dbReference type="RefSeq" id="WP_377124626.1">
    <property type="nucleotide sequence ID" value="NZ_JBHRSD010000018.1"/>
</dbReference>
<gene>
    <name evidence="14" type="ORF">ACFOEE_12240</name>
</gene>
<keyword evidence="2 8" id="KW-0813">Transport</keyword>
<keyword evidence="15" id="KW-1185">Reference proteome</keyword>
<feature type="signal peptide" evidence="11">
    <location>
        <begin position="1"/>
        <end position="23"/>
    </location>
</feature>
<dbReference type="PANTHER" id="PTHR47234:SF2">
    <property type="entry name" value="TONB-DEPENDENT RECEPTOR"/>
    <property type="match status" value="1"/>
</dbReference>
<comment type="similarity">
    <text evidence="8 9">Belongs to the TonB-dependent receptor family.</text>
</comment>
<dbReference type="InterPro" id="IPR039426">
    <property type="entry name" value="TonB-dep_rcpt-like"/>
</dbReference>
<evidence type="ECO:0000256" key="11">
    <source>
        <dbReference type="SAM" id="SignalP"/>
    </source>
</evidence>
<sequence>MYNKITMAVALVLGATAQANTLAADNNNEPEKIEITGSRIKGVDLEGTQPITVLDSEAISRSGASTVYDLLQSLSQVKGGSGTFSTSESGSTSTSTPAGQAAASLRGMGPSATLTLINGRRIAPSAFAAGTQNFVDINAIPLSAIERVEILATGASAIYGADAVAGVINYILKEDYQGAEFDVSVGNSFAGSDEGKVQFNALFGTELGNGNLTVFGDYFKRNQFDARDRAHTRDGNLTNSYSYLPKLSNTPNIYYYSSKDGNELAAPGCQSELVTTEYGEQICAYYPNQDDVLTPPFESFSTGFMYNQSLGEHRLKSDFFFSRTKATAFSSPAAINQLDDSEGPYVSEEALFIFDDANGDNLLLSSLYIDPFSSYLGRELWGFAFDARFDAPRTIEVESDNLRLVVALEGYIGDWSYETGVTYSQSKSKQEAIAGVYNRYQFHAALSGELCSDGSIATLAEDNVLCQSGTLLPFYNPFLVGDAANDATLALTQATPTRRGKSEVYGADFNVSGELWQIQDIAIQAALGVEVRREQLSDTPSMDAVADANKGYLVDVFGFGSSIAKAKREQFGAFGELYIPLTDALEVQLAGRFDHYDDFGSTFNPKISASYRANEQVLLRAGWATSFRAPSLTQAGVKLRTTTSTFDCGANQAVAALYCEGDGTLVTVNSLELGNSALNAEESESLSFGLAWSPSGDTNLTLDYWQFDYTDVIDTNMTAVLDRALSDASLRHCGLVPDGQMGISFAADVCAVTDDAGLRIDADGANLQQVLANYIAEFDPRNQSLQLYRDHVIQLENTGTQTITGVDVKFDHRWRFADSALKVSFNLTHYLEYQRNKPGSDTVEELVGTFRYPENIARLGLSYDRDAWYVNVFADYIDSYQDDIDGLRGREVDELSALGLLDEQQQRQVESWTTVGLRAGLALSEQLELSVAIDNLFDKNPPRVYGTSRGFDSINHHALGANYRVGLRYRF</sequence>
<dbReference type="Pfam" id="PF00593">
    <property type="entry name" value="TonB_dep_Rec_b-barrel"/>
    <property type="match status" value="1"/>
</dbReference>
<keyword evidence="7 8" id="KW-0998">Cell outer membrane</keyword>
<keyword evidence="4 8" id="KW-0812">Transmembrane</keyword>
<dbReference type="Pfam" id="PF07715">
    <property type="entry name" value="Plug"/>
    <property type="match status" value="1"/>
</dbReference>
<organism evidence="14 15">
    <name type="scientific">Pseudoalteromonas fenneropenaei</name>
    <dbReference type="NCBI Taxonomy" id="1737459"/>
    <lineage>
        <taxon>Bacteria</taxon>
        <taxon>Pseudomonadati</taxon>
        <taxon>Pseudomonadota</taxon>
        <taxon>Gammaproteobacteria</taxon>
        <taxon>Alteromonadales</taxon>
        <taxon>Pseudoalteromonadaceae</taxon>
        <taxon>Pseudoalteromonas</taxon>
    </lineage>
</organism>
<evidence type="ECO:0000256" key="4">
    <source>
        <dbReference type="ARBA" id="ARBA00022692"/>
    </source>
</evidence>
<evidence type="ECO:0000256" key="3">
    <source>
        <dbReference type="ARBA" id="ARBA00022452"/>
    </source>
</evidence>
<dbReference type="PROSITE" id="PS52016">
    <property type="entry name" value="TONB_DEPENDENT_REC_3"/>
    <property type="match status" value="1"/>
</dbReference>
<dbReference type="Gene3D" id="2.40.170.20">
    <property type="entry name" value="TonB-dependent receptor, beta-barrel domain"/>
    <property type="match status" value="1"/>
</dbReference>
<name>A0ABV7CL34_9GAMM</name>
<dbReference type="Proteomes" id="UP001595453">
    <property type="component" value="Unassembled WGS sequence"/>
</dbReference>
<evidence type="ECO:0000256" key="2">
    <source>
        <dbReference type="ARBA" id="ARBA00022448"/>
    </source>
</evidence>
<dbReference type="EMBL" id="JBHRSD010000018">
    <property type="protein sequence ID" value="MFC3033291.1"/>
    <property type="molecule type" value="Genomic_DNA"/>
</dbReference>
<feature type="domain" description="TonB-dependent receptor-like beta-barrel" evidence="12">
    <location>
        <begin position="389"/>
        <end position="936"/>
    </location>
</feature>
<dbReference type="Gene3D" id="2.170.130.10">
    <property type="entry name" value="TonB-dependent receptor, plug domain"/>
    <property type="match status" value="1"/>
</dbReference>
<evidence type="ECO:0000256" key="8">
    <source>
        <dbReference type="PROSITE-ProRule" id="PRU01360"/>
    </source>
</evidence>
<evidence type="ECO:0000256" key="7">
    <source>
        <dbReference type="ARBA" id="ARBA00023237"/>
    </source>
</evidence>
<dbReference type="InterPro" id="IPR036942">
    <property type="entry name" value="Beta-barrel_TonB_sf"/>
</dbReference>
<evidence type="ECO:0000313" key="14">
    <source>
        <dbReference type="EMBL" id="MFC3033291.1"/>
    </source>
</evidence>
<keyword evidence="5 9" id="KW-0798">TonB box</keyword>
<feature type="compositionally biased region" description="Low complexity" evidence="10">
    <location>
        <begin position="83"/>
        <end position="104"/>
    </location>
</feature>
<evidence type="ECO:0000256" key="5">
    <source>
        <dbReference type="ARBA" id="ARBA00023077"/>
    </source>
</evidence>
<feature type="region of interest" description="Disordered" evidence="10">
    <location>
        <begin position="82"/>
        <end position="104"/>
    </location>
</feature>
<feature type="domain" description="TonB-dependent receptor plug" evidence="13">
    <location>
        <begin position="47"/>
        <end position="167"/>
    </location>
</feature>
<evidence type="ECO:0000259" key="13">
    <source>
        <dbReference type="Pfam" id="PF07715"/>
    </source>
</evidence>
<keyword evidence="14" id="KW-0675">Receptor</keyword>
<dbReference type="SUPFAM" id="SSF56935">
    <property type="entry name" value="Porins"/>
    <property type="match status" value="1"/>
</dbReference>
<reference evidence="15" key="1">
    <citation type="journal article" date="2019" name="Int. J. Syst. Evol. Microbiol.">
        <title>The Global Catalogue of Microorganisms (GCM) 10K type strain sequencing project: providing services to taxonomists for standard genome sequencing and annotation.</title>
        <authorList>
            <consortium name="The Broad Institute Genomics Platform"/>
            <consortium name="The Broad Institute Genome Sequencing Center for Infectious Disease"/>
            <person name="Wu L."/>
            <person name="Ma J."/>
        </authorList>
    </citation>
    <scope>NUCLEOTIDE SEQUENCE [LARGE SCALE GENOMIC DNA]</scope>
    <source>
        <strain evidence="15">KCTC 42730</strain>
    </source>
</reference>
<keyword evidence="3 8" id="KW-1134">Transmembrane beta strand</keyword>
<protein>
    <submittedName>
        <fullName evidence="14">TonB-dependent receptor domain-containing protein</fullName>
    </submittedName>
</protein>
<proteinExistence type="inferred from homology"/>
<keyword evidence="6 8" id="KW-0472">Membrane</keyword>
<dbReference type="InterPro" id="IPR037066">
    <property type="entry name" value="Plug_dom_sf"/>
</dbReference>
<dbReference type="InterPro" id="IPR000531">
    <property type="entry name" value="Beta-barrel_TonB"/>
</dbReference>
<dbReference type="InterPro" id="IPR012910">
    <property type="entry name" value="Plug_dom"/>
</dbReference>
<evidence type="ECO:0000256" key="9">
    <source>
        <dbReference type="RuleBase" id="RU003357"/>
    </source>
</evidence>
<evidence type="ECO:0000256" key="10">
    <source>
        <dbReference type="SAM" id="MobiDB-lite"/>
    </source>
</evidence>
<feature type="chain" id="PRO_5045730351" evidence="11">
    <location>
        <begin position="24"/>
        <end position="971"/>
    </location>
</feature>
<evidence type="ECO:0000256" key="1">
    <source>
        <dbReference type="ARBA" id="ARBA00004571"/>
    </source>
</evidence>
<accession>A0ABV7CL34</accession>
<comment type="subcellular location">
    <subcellularLocation>
        <location evidence="1 8">Cell outer membrane</location>
        <topology evidence="1 8">Multi-pass membrane protein</topology>
    </subcellularLocation>
</comment>
<evidence type="ECO:0000256" key="6">
    <source>
        <dbReference type="ARBA" id="ARBA00023136"/>
    </source>
</evidence>
<evidence type="ECO:0000259" key="12">
    <source>
        <dbReference type="Pfam" id="PF00593"/>
    </source>
</evidence>
<dbReference type="PANTHER" id="PTHR47234">
    <property type="match status" value="1"/>
</dbReference>
<evidence type="ECO:0000313" key="15">
    <source>
        <dbReference type="Proteomes" id="UP001595453"/>
    </source>
</evidence>